<protein>
    <submittedName>
        <fullName evidence="2">Ribonuclease H-like domain-containing protein</fullName>
    </submittedName>
</protein>
<evidence type="ECO:0000313" key="2">
    <source>
        <dbReference type="EMBL" id="GJT97915.1"/>
    </source>
</evidence>
<gene>
    <name evidence="2" type="ORF">Tco_1093433</name>
</gene>
<evidence type="ECO:0000313" key="3">
    <source>
        <dbReference type="Proteomes" id="UP001151760"/>
    </source>
</evidence>
<organism evidence="2 3">
    <name type="scientific">Tanacetum coccineum</name>
    <dbReference type="NCBI Taxonomy" id="301880"/>
    <lineage>
        <taxon>Eukaryota</taxon>
        <taxon>Viridiplantae</taxon>
        <taxon>Streptophyta</taxon>
        <taxon>Embryophyta</taxon>
        <taxon>Tracheophyta</taxon>
        <taxon>Spermatophyta</taxon>
        <taxon>Magnoliopsida</taxon>
        <taxon>eudicotyledons</taxon>
        <taxon>Gunneridae</taxon>
        <taxon>Pentapetalae</taxon>
        <taxon>asterids</taxon>
        <taxon>campanulids</taxon>
        <taxon>Asterales</taxon>
        <taxon>Asteraceae</taxon>
        <taxon>Asteroideae</taxon>
        <taxon>Anthemideae</taxon>
        <taxon>Anthemidinae</taxon>
        <taxon>Tanacetum</taxon>
    </lineage>
</organism>
<dbReference type="PROSITE" id="PS51257">
    <property type="entry name" value="PROKAR_LIPOPROTEIN"/>
    <property type="match status" value="1"/>
</dbReference>
<proteinExistence type="predicted"/>
<dbReference type="Proteomes" id="UP001151760">
    <property type="component" value="Unassembled WGS sequence"/>
</dbReference>
<dbReference type="EMBL" id="BQNB010020625">
    <property type="protein sequence ID" value="GJT97915.1"/>
    <property type="molecule type" value="Genomic_DNA"/>
</dbReference>
<dbReference type="InterPro" id="IPR038765">
    <property type="entry name" value="Papain-like_cys_pep_sf"/>
</dbReference>
<sequence length="354" mass="39937">MKVSARLEEIKNREPVKNQGSCGSCWTFSCDASKELGLHQKLLKLMQFLMGLDVCYQPVRSSLFTRGPLPEVKDAYNVVSREKSHKGVPESSGVTGSKMNASSFAVKTFNSNKNNSNRRSYNNAINNIRGNVSNNRGPNLNLNCKKCRKIGHTIERCYKLVGFPTGFKRSFNSAKQGFSANIDVKQNEKMSSGNSSPGFTSEQMKKLFDLSVNKLIKDNKMFLGFDENKCYIQDSKREKVLGTGSETGGLYMFDMNTDCSVAPQRGVKRPLGHPTDQVLSMLKNDLSISKNYFVHVCEVCHRAKQTREPFPLFDHKSKTMGELVHLDLWGPYRVPSREGFKYFLTIVDDYSRVV</sequence>
<feature type="domain" description="Peptidase C1A papain C-terminal" evidence="1">
    <location>
        <begin position="13"/>
        <end position="33"/>
    </location>
</feature>
<dbReference type="PANTHER" id="PTHR34222:SF99">
    <property type="entry name" value="PROTEIN, PUTATIVE-RELATED"/>
    <property type="match status" value="1"/>
</dbReference>
<name>A0ABQ5ID39_9ASTR</name>
<reference evidence="2" key="1">
    <citation type="journal article" date="2022" name="Int. J. Mol. Sci.">
        <title>Draft Genome of Tanacetum Coccineum: Genomic Comparison of Closely Related Tanacetum-Family Plants.</title>
        <authorList>
            <person name="Yamashiro T."/>
            <person name="Shiraishi A."/>
            <person name="Nakayama K."/>
            <person name="Satake H."/>
        </authorList>
    </citation>
    <scope>NUCLEOTIDE SEQUENCE</scope>
</reference>
<dbReference type="InterPro" id="IPR036397">
    <property type="entry name" value="RNaseH_sf"/>
</dbReference>
<dbReference type="PANTHER" id="PTHR34222">
    <property type="entry name" value="GAG_PRE-INTEGRS DOMAIN-CONTAINING PROTEIN"/>
    <property type="match status" value="1"/>
</dbReference>
<reference evidence="2" key="2">
    <citation type="submission" date="2022-01" db="EMBL/GenBank/DDBJ databases">
        <authorList>
            <person name="Yamashiro T."/>
            <person name="Shiraishi A."/>
            <person name="Satake H."/>
            <person name="Nakayama K."/>
        </authorList>
    </citation>
    <scope>NUCLEOTIDE SEQUENCE</scope>
</reference>
<keyword evidence="3" id="KW-1185">Reference proteome</keyword>
<dbReference type="SUPFAM" id="SSF54001">
    <property type="entry name" value="Cysteine proteinases"/>
    <property type="match status" value="1"/>
</dbReference>
<accession>A0ABQ5ID39</accession>
<dbReference type="Pfam" id="PF00112">
    <property type="entry name" value="Peptidase_C1"/>
    <property type="match status" value="1"/>
</dbReference>
<comment type="caution">
    <text evidence="2">The sequence shown here is derived from an EMBL/GenBank/DDBJ whole genome shotgun (WGS) entry which is preliminary data.</text>
</comment>
<evidence type="ECO:0000259" key="1">
    <source>
        <dbReference type="Pfam" id="PF00112"/>
    </source>
</evidence>
<dbReference type="Gene3D" id="3.30.420.10">
    <property type="entry name" value="Ribonuclease H-like superfamily/Ribonuclease H"/>
    <property type="match status" value="1"/>
</dbReference>
<dbReference type="InterPro" id="IPR000668">
    <property type="entry name" value="Peptidase_C1A_C"/>
</dbReference>